<dbReference type="InterPro" id="IPR035896">
    <property type="entry name" value="AN1-like_Znf"/>
</dbReference>
<dbReference type="PANTHER" id="PTHR10634">
    <property type="entry name" value="AN1-TYPE ZINC FINGER PROTEIN"/>
    <property type="match status" value="1"/>
</dbReference>
<dbReference type="OMA" id="ELACTFN"/>
<feature type="domain" description="AN1-type" evidence="8">
    <location>
        <begin position="71"/>
        <end position="117"/>
    </location>
</feature>
<organism evidence="9 10">
    <name type="scientific">Beta vulgaris subsp. vulgaris</name>
    <name type="common">Beet</name>
    <dbReference type="NCBI Taxonomy" id="3555"/>
    <lineage>
        <taxon>Eukaryota</taxon>
        <taxon>Viridiplantae</taxon>
        <taxon>Streptophyta</taxon>
        <taxon>Embryophyta</taxon>
        <taxon>Tracheophyta</taxon>
        <taxon>Spermatophyta</taxon>
        <taxon>Magnoliopsida</taxon>
        <taxon>eudicotyledons</taxon>
        <taxon>Gunneridae</taxon>
        <taxon>Pentapetalae</taxon>
        <taxon>Caryophyllales</taxon>
        <taxon>Chenopodiaceae</taxon>
        <taxon>Betoideae</taxon>
        <taxon>Beta</taxon>
    </lineage>
</organism>
<evidence type="ECO:0008006" key="11">
    <source>
        <dbReference type="Google" id="ProtNLM"/>
    </source>
</evidence>
<accession>A0A0J8FJ09</accession>
<dbReference type="PANTHER" id="PTHR10634:SF98">
    <property type="entry name" value="ZINC FINGER A20 AND AN1 DOMAIN-CONTAINING STRESS-ASSOCIATED PROTEIN 3"/>
    <property type="match status" value="1"/>
</dbReference>
<evidence type="ECO:0000256" key="4">
    <source>
        <dbReference type="ARBA" id="ARBA00022833"/>
    </source>
</evidence>
<dbReference type="EMBL" id="KQ090058">
    <property type="protein sequence ID" value="KMT15866.1"/>
    <property type="molecule type" value="Genomic_DNA"/>
</dbReference>
<comment type="function">
    <text evidence="1">May be involved in environmental stress response.</text>
</comment>
<evidence type="ECO:0000256" key="6">
    <source>
        <dbReference type="SAM" id="MobiDB-lite"/>
    </source>
</evidence>
<dbReference type="SUPFAM" id="SSF118310">
    <property type="entry name" value="AN1-like Zinc finger"/>
    <property type="match status" value="1"/>
</dbReference>
<gene>
    <name evidence="9" type="ORF">BVRB_3g055540</name>
</gene>
<dbReference type="InterPro" id="IPR002653">
    <property type="entry name" value="Znf_A20"/>
</dbReference>
<dbReference type="OrthoDB" id="428577at2759"/>
<feature type="region of interest" description="Disordered" evidence="6">
    <location>
        <begin position="44"/>
        <end position="69"/>
    </location>
</feature>
<keyword evidence="4" id="KW-0862">Zinc</keyword>
<dbReference type="GO" id="GO:0008270">
    <property type="term" value="F:zinc ion binding"/>
    <property type="evidence" value="ECO:0007669"/>
    <property type="project" value="UniProtKB-KW"/>
</dbReference>
<dbReference type="Gramene" id="KMT15866">
    <property type="protein sequence ID" value="KMT15866"/>
    <property type="gene ID" value="BVRB_3g055540"/>
</dbReference>
<evidence type="ECO:0000256" key="3">
    <source>
        <dbReference type="ARBA" id="ARBA00022771"/>
    </source>
</evidence>
<dbReference type="SUPFAM" id="SSF57716">
    <property type="entry name" value="Glucocorticoid receptor-like (DNA-binding domain)"/>
    <property type="match status" value="1"/>
</dbReference>
<feature type="domain" description="A20-type" evidence="7">
    <location>
        <begin position="5"/>
        <end position="39"/>
    </location>
</feature>
<name>A0A0J8FJ09_BETVV</name>
<evidence type="ECO:0000259" key="8">
    <source>
        <dbReference type="PROSITE" id="PS51039"/>
    </source>
</evidence>
<dbReference type="InterPro" id="IPR050652">
    <property type="entry name" value="AN1_A20_ZnFinger"/>
</dbReference>
<evidence type="ECO:0000256" key="1">
    <source>
        <dbReference type="ARBA" id="ARBA00003732"/>
    </source>
</evidence>
<dbReference type="Proteomes" id="UP000035740">
    <property type="component" value="Chromosome 3"/>
</dbReference>
<dbReference type="PROSITE" id="PS51036">
    <property type="entry name" value="ZF_A20"/>
    <property type="match status" value="1"/>
</dbReference>
<sequence>MNNVEDPSQLCAKGCGFFASPSLRNMCSSCYCDYLKETLLKMKRKSSHNDSKQQSVVDSSDKKDANTTTATSTCTRCDLCKRRVGLMGFKCRCGGIYCGSHRYGNEHSCAIDNIRKALQREALSRQLNAAATCKADKLNCRI</sequence>
<evidence type="ECO:0000259" key="7">
    <source>
        <dbReference type="PROSITE" id="PS51036"/>
    </source>
</evidence>
<dbReference type="KEGG" id="bvg:104888691"/>
<dbReference type="Pfam" id="PF01754">
    <property type="entry name" value="zf-A20"/>
    <property type="match status" value="1"/>
</dbReference>
<evidence type="ECO:0000256" key="2">
    <source>
        <dbReference type="ARBA" id="ARBA00022723"/>
    </source>
</evidence>
<protein>
    <recommendedName>
        <fullName evidence="11">AN1-type domain-containing protein</fullName>
    </recommendedName>
</protein>
<keyword evidence="3 5" id="KW-0863">Zinc-finger</keyword>
<dbReference type="InterPro" id="IPR000058">
    <property type="entry name" value="Znf_AN1"/>
</dbReference>
<dbReference type="Gene3D" id="4.10.1110.10">
    <property type="entry name" value="AN1-like Zinc finger"/>
    <property type="match status" value="1"/>
</dbReference>
<keyword evidence="2" id="KW-0479">Metal-binding</keyword>
<proteinExistence type="predicted"/>
<dbReference type="SMART" id="SM00154">
    <property type="entry name" value="ZnF_AN1"/>
    <property type="match status" value="1"/>
</dbReference>
<dbReference type="eggNOG" id="KOG3173">
    <property type="taxonomic scope" value="Eukaryota"/>
</dbReference>
<dbReference type="GO" id="GO:0003677">
    <property type="term" value="F:DNA binding"/>
    <property type="evidence" value="ECO:0007669"/>
    <property type="project" value="InterPro"/>
</dbReference>
<reference evidence="9 10" key="1">
    <citation type="journal article" date="2014" name="Nature">
        <title>The genome of the recently domesticated crop plant sugar beet (Beta vulgaris).</title>
        <authorList>
            <person name="Dohm J.C."/>
            <person name="Minoche A.E."/>
            <person name="Holtgrawe D."/>
            <person name="Capella-Gutierrez S."/>
            <person name="Zakrzewski F."/>
            <person name="Tafer H."/>
            <person name="Rupp O."/>
            <person name="Sorensen T.R."/>
            <person name="Stracke R."/>
            <person name="Reinhardt R."/>
            <person name="Goesmann A."/>
            <person name="Kraft T."/>
            <person name="Schulz B."/>
            <person name="Stadler P.F."/>
            <person name="Schmidt T."/>
            <person name="Gabaldon T."/>
            <person name="Lehrach H."/>
            <person name="Weisshaar B."/>
            <person name="Himmelbauer H."/>
        </authorList>
    </citation>
    <scope>NUCLEOTIDE SEQUENCE [LARGE SCALE GENOMIC DNA]</scope>
    <source>
        <tissue evidence="9">Taproot</tissue>
    </source>
</reference>
<evidence type="ECO:0000313" key="9">
    <source>
        <dbReference type="EMBL" id="KMT15866.1"/>
    </source>
</evidence>
<evidence type="ECO:0000313" key="10">
    <source>
        <dbReference type="Proteomes" id="UP000035740"/>
    </source>
</evidence>
<dbReference type="PROSITE" id="PS51039">
    <property type="entry name" value="ZF_AN1"/>
    <property type="match status" value="1"/>
</dbReference>
<evidence type="ECO:0000256" key="5">
    <source>
        <dbReference type="PROSITE-ProRule" id="PRU00449"/>
    </source>
</evidence>
<keyword evidence="10" id="KW-1185">Reference proteome</keyword>
<dbReference type="Pfam" id="PF01428">
    <property type="entry name" value="zf-AN1"/>
    <property type="match status" value="1"/>
</dbReference>
<dbReference type="AlphaFoldDB" id="A0A0J8FJ09"/>